<feature type="region of interest" description="Disordered" evidence="1">
    <location>
        <begin position="27"/>
        <end position="52"/>
    </location>
</feature>
<evidence type="ECO:0000313" key="2">
    <source>
        <dbReference type="EMBL" id="KAH1175316.1"/>
    </source>
</evidence>
<keyword evidence="3" id="KW-1185">Reference proteome</keyword>
<evidence type="ECO:0000256" key="1">
    <source>
        <dbReference type="SAM" id="MobiDB-lite"/>
    </source>
</evidence>
<feature type="compositionally biased region" description="Basic and acidic residues" evidence="1">
    <location>
        <begin position="104"/>
        <end position="114"/>
    </location>
</feature>
<feature type="compositionally biased region" description="Low complexity" evidence="1">
    <location>
        <begin position="41"/>
        <end position="52"/>
    </location>
</feature>
<gene>
    <name evidence="2" type="ORF">KIL84_008190</name>
</gene>
<name>A0A9D3X991_9SAUR</name>
<comment type="caution">
    <text evidence="2">The sequence shown here is derived from an EMBL/GenBank/DDBJ whole genome shotgun (WGS) entry which is preliminary data.</text>
</comment>
<protein>
    <submittedName>
        <fullName evidence="2">Uncharacterized protein</fullName>
    </submittedName>
</protein>
<accession>A0A9D3X991</accession>
<dbReference type="EMBL" id="JAHDVG010000477">
    <property type="protein sequence ID" value="KAH1175316.1"/>
    <property type="molecule type" value="Genomic_DNA"/>
</dbReference>
<proteinExistence type="predicted"/>
<feature type="region of interest" description="Disordered" evidence="1">
    <location>
        <begin position="86"/>
        <end position="114"/>
    </location>
</feature>
<dbReference type="AlphaFoldDB" id="A0A9D3X991"/>
<organism evidence="2 3">
    <name type="scientific">Mauremys mutica</name>
    <name type="common">yellowpond turtle</name>
    <dbReference type="NCBI Taxonomy" id="74926"/>
    <lineage>
        <taxon>Eukaryota</taxon>
        <taxon>Metazoa</taxon>
        <taxon>Chordata</taxon>
        <taxon>Craniata</taxon>
        <taxon>Vertebrata</taxon>
        <taxon>Euteleostomi</taxon>
        <taxon>Archelosauria</taxon>
        <taxon>Testudinata</taxon>
        <taxon>Testudines</taxon>
        <taxon>Cryptodira</taxon>
        <taxon>Durocryptodira</taxon>
        <taxon>Testudinoidea</taxon>
        <taxon>Geoemydidae</taxon>
        <taxon>Geoemydinae</taxon>
        <taxon>Mauremys</taxon>
    </lineage>
</organism>
<dbReference type="Proteomes" id="UP000827986">
    <property type="component" value="Unassembled WGS sequence"/>
</dbReference>
<sequence>MEMEVGGVWQSTGVLRLFPQFPQGAERLEPGQPRGGVNHCSGAPRSSAAARRAQAVLRGPHLPLQRCCCCCQSPHCCSAKPSRAAAPALRNGAVTPGALAEGGSRQEKEGDPAG</sequence>
<reference evidence="2" key="1">
    <citation type="submission" date="2021-09" db="EMBL/GenBank/DDBJ databases">
        <title>The genome of Mauremys mutica provides insights into the evolution of semi-aquatic lifestyle.</title>
        <authorList>
            <person name="Gong S."/>
            <person name="Gao Y."/>
        </authorList>
    </citation>
    <scope>NUCLEOTIDE SEQUENCE</scope>
    <source>
        <strain evidence="2">MM-2020</strain>
        <tissue evidence="2">Muscle</tissue>
    </source>
</reference>
<evidence type="ECO:0000313" key="3">
    <source>
        <dbReference type="Proteomes" id="UP000827986"/>
    </source>
</evidence>